<accession>A0A6L6YGW1</accession>
<dbReference type="OrthoDB" id="9804203at2"/>
<reference evidence="4 5" key="1">
    <citation type="submission" date="2019-12" db="EMBL/GenBank/DDBJ databases">
        <title>Microbes associate with the intestines of laboratory mice.</title>
        <authorList>
            <person name="Navarre W."/>
            <person name="Wong E."/>
        </authorList>
    </citation>
    <scope>NUCLEOTIDE SEQUENCE [LARGE SCALE GENOMIC DNA]</scope>
    <source>
        <strain evidence="4 5">NM82_D38</strain>
    </source>
</reference>
<keyword evidence="5" id="KW-1185">Reference proteome</keyword>
<comment type="caution">
    <text evidence="4">The sequence shown here is derived from an EMBL/GenBank/DDBJ whole genome shotgun (WGS) entry which is preliminary data.</text>
</comment>
<evidence type="ECO:0000313" key="4">
    <source>
        <dbReference type="EMBL" id="MVX56013.1"/>
    </source>
</evidence>
<protein>
    <submittedName>
        <fullName evidence="4">Integration host factor subunit beta</fullName>
    </submittedName>
</protein>
<dbReference type="Proteomes" id="UP000472580">
    <property type="component" value="Unassembled WGS sequence"/>
</dbReference>
<name>A0A6L6YGW1_9BURK</name>
<evidence type="ECO:0000256" key="2">
    <source>
        <dbReference type="ARBA" id="ARBA00023125"/>
    </source>
</evidence>
<dbReference type="GO" id="GO:0003677">
    <property type="term" value="F:DNA binding"/>
    <property type="evidence" value="ECO:0007669"/>
    <property type="project" value="UniProtKB-KW"/>
</dbReference>
<dbReference type="InterPro" id="IPR010992">
    <property type="entry name" value="IHF-like_DNA-bd_dom_sf"/>
</dbReference>
<dbReference type="Gene3D" id="4.10.520.10">
    <property type="entry name" value="IHF-like DNA-binding proteins"/>
    <property type="match status" value="1"/>
</dbReference>
<dbReference type="Pfam" id="PF00216">
    <property type="entry name" value="Bac_DNA_binding"/>
    <property type="match status" value="1"/>
</dbReference>
<dbReference type="EMBL" id="WSRP01000004">
    <property type="protein sequence ID" value="MVX56013.1"/>
    <property type="molecule type" value="Genomic_DNA"/>
</dbReference>
<dbReference type="CDD" id="cd13836">
    <property type="entry name" value="IHF_B"/>
    <property type="match status" value="1"/>
</dbReference>
<dbReference type="GO" id="GO:0030527">
    <property type="term" value="F:structural constituent of chromatin"/>
    <property type="evidence" value="ECO:0007669"/>
    <property type="project" value="InterPro"/>
</dbReference>
<proteinExistence type="inferred from homology"/>
<evidence type="ECO:0000313" key="5">
    <source>
        <dbReference type="Proteomes" id="UP000472580"/>
    </source>
</evidence>
<dbReference type="PANTHER" id="PTHR33175:SF5">
    <property type="entry name" value="INTEGRATION HOST FACTOR SUBUNIT BETA"/>
    <property type="match status" value="1"/>
</dbReference>
<organism evidence="4 5">
    <name type="scientific">Parasutterella muris</name>
    <dbReference type="NCBI Taxonomy" id="2565572"/>
    <lineage>
        <taxon>Bacteria</taxon>
        <taxon>Pseudomonadati</taxon>
        <taxon>Pseudomonadota</taxon>
        <taxon>Betaproteobacteria</taxon>
        <taxon>Burkholderiales</taxon>
        <taxon>Sutterellaceae</taxon>
        <taxon>Parasutterella</taxon>
    </lineage>
</organism>
<dbReference type="NCBIfam" id="NF001222">
    <property type="entry name" value="PRK00199.1"/>
    <property type="match status" value="1"/>
</dbReference>
<dbReference type="SMART" id="SM00411">
    <property type="entry name" value="BHL"/>
    <property type="match status" value="1"/>
</dbReference>
<sequence length="101" mass="11036">MTKSELIALLANDPMVIANRLTVRDVDDAVNSILNAMTAALAQGSRIEIRGFGSFSLNYRPPRIGRNPKSGATVEVPAKIVPHFKAGKEMRERVDNSVTEE</sequence>
<dbReference type="InterPro" id="IPR000119">
    <property type="entry name" value="Hist_DNA-bd"/>
</dbReference>
<dbReference type="SUPFAM" id="SSF47729">
    <property type="entry name" value="IHF-like DNA-binding proteins"/>
    <property type="match status" value="1"/>
</dbReference>
<evidence type="ECO:0000256" key="1">
    <source>
        <dbReference type="ARBA" id="ARBA00010529"/>
    </source>
</evidence>
<dbReference type="GO" id="GO:0005829">
    <property type="term" value="C:cytosol"/>
    <property type="evidence" value="ECO:0007669"/>
    <property type="project" value="TreeGrafter"/>
</dbReference>
<dbReference type="AlphaFoldDB" id="A0A6L6YGW1"/>
<comment type="similarity">
    <text evidence="1 3">Belongs to the bacterial histone-like protein family.</text>
</comment>
<gene>
    <name evidence="4" type="ORF">E5987_02165</name>
</gene>
<keyword evidence="2" id="KW-0238">DNA-binding</keyword>
<dbReference type="PRINTS" id="PR01727">
    <property type="entry name" value="DNABINDINGHU"/>
</dbReference>
<dbReference type="PANTHER" id="PTHR33175">
    <property type="entry name" value="DNA-BINDING PROTEIN HU"/>
    <property type="match status" value="1"/>
</dbReference>
<evidence type="ECO:0000256" key="3">
    <source>
        <dbReference type="RuleBase" id="RU003939"/>
    </source>
</evidence>